<dbReference type="InterPro" id="IPR012767">
    <property type="entry name" value="Trehalose_TreY"/>
</dbReference>
<dbReference type="RefSeq" id="WP_184858396.1">
    <property type="nucleotide sequence ID" value="NZ_BAAAWY010000002.1"/>
</dbReference>
<dbReference type="Gene3D" id="3.30.1590.10">
    <property type="entry name" value="Maltooligosyl trehalose synthase, domain 2"/>
    <property type="match status" value="1"/>
</dbReference>
<reference evidence="2 3" key="1">
    <citation type="submission" date="2020-08" db="EMBL/GenBank/DDBJ databases">
        <title>Sequencing the genomes of 1000 actinobacteria strains.</title>
        <authorList>
            <person name="Klenk H.-P."/>
        </authorList>
    </citation>
    <scope>NUCLEOTIDE SEQUENCE [LARGE SCALE GENOMIC DNA]</scope>
    <source>
        <strain evidence="2 3">DSM 43851</strain>
    </source>
</reference>
<dbReference type="GO" id="GO:0030980">
    <property type="term" value="P:alpha-glucan catabolic process"/>
    <property type="evidence" value="ECO:0007669"/>
    <property type="project" value="TreeGrafter"/>
</dbReference>
<dbReference type="NCBIfam" id="TIGR02401">
    <property type="entry name" value="trehalose_TreY"/>
    <property type="match status" value="1"/>
</dbReference>
<dbReference type="InterPro" id="IPR017853">
    <property type="entry name" value="GH"/>
</dbReference>
<name>A0A7W9KBD3_9PSEU</name>
<sequence length="730" mass="80483">MIPSSTYRIQFGPGMGFARAKQIAGYLQRLGVGALYASPLLQATPGSTHGYDVTDPTATSAGLGGEVGRQALHDRLRELGLGFVVDIVPNHVGISVPQANPWWWDVLRYGRESEHAAKFDIDWSRGPLMVPILGDEHGLEELRLEGDRLVYYEQMFPVAPGTGGGTPQEVHERQHYRLVHWRTANTDLNYRRFFDINTLAAVRVEDPEVFDATHRHVLSWGVDGLRIDHPDGLSDPGGYLRRLRDAAPDTWIVAEKILAVGESLPVSWPVAGTTGYDALREICGVFIDPAGEPESPESLRELERQCRLNVARTLLRAEVRRINALLPFDDEDAVIELLSSFPVYRSYLPEGRDSLEQAAEASPRAAEIAELMLADPHGELATRVQQTSGMVMAKGVEDTAFYRYNRFVALNEVGSDPERFGVSPTEFHVAMQARAAGAPETMTALSTHDTKRAEDVRARLAVLSEVDFETPYRRWSQQKPLPEESLTRLGWQTLVGAYPISGDRLRDYLAKAAKEAKLVTSWVDSNPEADKAIAAWPEDVFGDAALMAEVTGFVERITPAGWSNSLGQKLLQLAGPGVPDVYQGTELWDFSLVDPDNRRPVDFEQRAALLARIDDGWLPEIDESGAAKLLVTSRVLRLRRERPELFTGYRPVPAQGPAADHALAFARGDRLVAVCTRLPIGLASAGGWRDTVLPLPAGEWTDVITGRPVSHAPLLSELLSPYPVALVVRS</sequence>
<accession>A0A7W9KBD3</accession>
<dbReference type="PANTHER" id="PTHR10357:SF216">
    <property type="entry name" value="MALTOOLIGOSYL TREHALOSE SYNTHASE-RELATED"/>
    <property type="match status" value="1"/>
</dbReference>
<dbReference type="PANTHER" id="PTHR10357">
    <property type="entry name" value="ALPHA-AMYLASE FAMILY MEMBER"/>
    <property type="match status" value="1"/>
</dbReference>
<dbReference type="EMBL" id="JACHIR010000001">
    <property type="protein sequence ID" value="MBB5889498.1"/>
    <property type="molecule type" value="Genomic_DNA"/>
</dbReference>
<keyword evidence="2" id="KW-0413">Isomerase</keyword>
<dbReference type="CDD" id="cd11336">
    <property type="entry name" value="AmyAc_MTSase"/>
    <property type="match status" value="1"/>
</dbReference>
<evidence type="ECO:0000259" key="1">
    <source>
        <dbReference type="SMART" id="SM00642"/>
    </source>
</evidence>
<dbReference type="GO" id="GO:0005992">
    <property type="term" value="P:trehalose biosynthetic process"/>
    <property type="evidence" value="ECO:0007669"/>
    <property type="project" value="TreeGrafter"/>
</dbReference>
<evidence type="ECO:0000313" key="2">
    <source>
        <dbReference type="EMBL" id="MBB5889498.1"/>
    </source>
</evidence>
<dbReference type="Gene3D" id="3.20.20.80">
    <property type="entry name" value="Glycosidases"/>
    <property type="match status" value="1"/>
</dbReference>
<keyword evidence="3" id="KW-1185">Reference proteome</keyword>
<dbReference type="GO" id="GO:0047470">
    <property type="term" value="F:(1,4)-alpha-D-glucan 1-alpha-D-glucosylmutase activity"/>
    <property type="evidence" value="ECO:0007669"/>
    <property type="project" value="UniProtKB-EC"/>
</dbReference>
<dbReference type="InterPro" id="IPR006047">
    <property type="entry name" value="GH13_cat_dom"/>
</dbReference>
<protein>
    <submittedName>
        <fullName evidence="2">(1-&gt;4)-alpha-D-glucan 1-alpha-D-glucosylmutase</fullName>
        <ecNumber evidence="2">5.4.99.15</ecNumber>
    </submittedName>
</protein>
<feature type="domain" description="Glycosyl hydrolase family 13 catalytic" evidence="1">
    <location>
        <begin position="16"/>
        <end position="634"/>
    </location>
</feature>
<dbReference type="SMART" id="SM00642">
    <property type="entry name" value="Aamy"/>
    <property type="match status" value="1"/>
</dbReference>
<dbReference type="Gene3D" id="1.10.10.470">
    <property type="entry name" value="Maltooligosyl trehalose synthase, domain 4"/>
    <property type="match status" value="1"/>
</dbReference>
<dbReference type="Pfam" id="PF00128">
    <property type="entry name" value="Alpha-amylase"/>
    <property type="match status" value="1"/>
</dbReference>
<dbReference type="AlphaFoldDB" id="A0A7W9KBD3"/>
<dbReference type="EC" id="5.4.99.15" evidence="2"/>
<evidence type="ECO:0000313" key="3">
    <source>
        <dbReference type="Proteomes" id="UP000585638"/>
    </source>
</evidence>
<gene>
    <name evidence="2" type="ORF">BJ998_000694</name>
</gene>
<proteinExistence type="predicted"/>
<comment type="caution">
    <text evidence="2">The sequence shown here is derived from an EMBL/GenBank/DDBJ whole genome shotgun (WGS) entry which is preliminary data.</text>
</comment>
<organism evidence="2 3">
    <name type="scientific">Kutzneria kofuensis</name>
    <dbReference type="NCBI Taxonomy" id="103725"/>
    <lineage>
        <taxon>Bacteria</taxon>
        <taxon>Bacillati</taxon>
        <taxon>Actinomycetota</taxon>
        <taxon>Actinomycetes</taxon>
        <taxon>Pseudonocardiales</taxon>
        <taxon>Pseudonocardiaceae</taxon>
        <taxon>Kutzneria</taxon>
    </lineage>
</organism>
<dbReference type="InterPro" id="IPR013797">
    <property type="entry name" value="Maltooligo_trehalose_synth_4"/>
</dbReference>
<dbReference type="Proteomes" id="UP000585638">
    <property type="component" value="Unassembled WGS sequence"/>
</dbReference>
<dbReference type="Gene3D" id="1.10.150.200">
    <property type="entry name" value="Maltooligosyl trehalose synthase, domain 3"/>
    <property type="match status" value="1"/>
</dbReference>
<dbReference type="SUPFAM" id="SSF51445">
    <property type="entry name" value="(Trans)glycosidases"/>
    <property type="match status" value="1"/>
</dbReference>